<protein>
    <submittedName>
        <fullName evidence="3">Putative secreted protein</fullName>
    </submittedName>
</protein>
<organism evidence="3 4">
    <name type="scientific">Mycolicibacterium chitae</name>
    <name type="common">Mycobacterium chitae</name>
    <dbReference type="NCBI Taxonomy" id="1792"/>
    <lineage>
        <taxon>Bacteria</taxon>
        <taxon>Bacillati</taxon>
        <taxon>Actinomycetota</taxon>
        <taxon>Actinomycetes</taxon>
        <taxon>Mycobacteriales</taxon>
        <taxon>Mycobacteriaceae</taxon>
        <taxon>Mycolicibacterium</taxon>
    </lineage>
</organism>
<dbReference type="Pfam" id="PF18702">
    <property type="entry name" value="DUF5642"/>
    <property type="match status" value="1"/>
</dbReference>
<feature type="signal peptide" evidence="1">
    <location>
        <begin position="1"/>
        <end position="20"/>
    </location>
</feature>
<accession>A0A448I0J3</accession>
<dbReference type="EMBL" id="LR134355">
    <property type="protein sequence ID" value="VEG46008.1"/>
    <property type="molecule type" value="Genomic_DNA"/>
</dbReference>
<gene>
    <name evidence="3" type="ORF">NCTC10485_00881</name>
</gene>
<dbReference type="PROSITE" id="PS51257">
    <property type="entry name" value="PROKAR_LIPOPROTEIN"/>
    <property type="match status" value="1"/>
</dbReference>
<dbReference type="RefSeq" id="WP_126332610.1">
    <property type="nucleotide sequence ID" value="NZ_AP022604.1"/>
</dbReference>
<proteinExistence type="predicted"/>
<dbReference type="InterPro" id="IPR041313">
    <property type="entry name" value="DUF5642"/>
</dbReference>
<reference evidence="3 4" key="1">
    <citation type="submission" date="2018-12" db="EMBL/GenBank/DDBJ databases">
        <authorList>
            <consortium name="Pathogen Informatics"/>
        </authorList>
    </citation>
    <scope>NUCLEOTIDE SEQUENCE [LARGE SCALE GENOMIC DNA]</scope>
    <source>
        <strain evidence="3 4">NCTC10485</strain>
    </source>
</reference>
<name>A0A448I0J3_MYCCI</name>
<keyword evidence="4" id="KW-1185">Reference proteome</keyword>
<keyword evidence="1" id="KW-0732">Signal</keyword>
<sequence>MRLLPALGAALVLAGCGAPADEDRTAPSSIPTVAAAASVDPDRVKRMRGALPAGDEVQDVVDVTSPVAYWGMRPGWTAEPVACAALVNGADGGTGRGLASSGDGGQVYVVIATPPPGRHLGVDPALLDECAQWSATYGRSTATVSLVPAPPVEAAVTVGMSAEIRTVVESGTETDSQAYTYLALLDTHLVFVTLIVDPGSPHPPLPSQYAAELLVNTVATARG</sequence>
<dbReference type="AlphaFoldDB" id="A0A448I0J3"/>
<evidence type="ECO:0000313" key="4">
    <source>
        <dbReference type="Proteomes" id="UP000282551"/>
    </source>
</evidence>
<evidence type="ECO:0000313" key="3">
    <source>
        <dbReference type="EMBL" id="VEG46008.1"/>
    </source>
</evidence>
<evidence type="ECO:0000256" key="1">
    <source>
        <dbReference type="SAM" id="SignalP"/>
    </source>
</evidence>
<feature type="domain" description="DUF5642" evidence="2">
    <location>
        <begin position="40"/>
        <end position="222"/>
    </location>
</feature>
<feature type="chain" id="PRO_5019202395" evidence="1">
    <location>
        <begin position="21"/>
        <end position="223"/>
    </location>
</feature>
<dbReference type="OrthoDB" id="4641260at2"/>
<evidence type="ECO:0000259" key="2">
    <source>
        <dbReference type="Pfam" id="PF18702"/>
    </source>
</evidence>
<dbReference type="Proteomes" id="UP000282551">
    <property type="component" value="Chromosome"/>
</dbReference>